<dbReference type="PANTHER" id="PTHR42070:SF1">
    <property type="entry name" value="FILAMENT ASSOCIATED PROTEIN, PUTATIVE (AFU_ORTHOLOGUE AFUA_8G06630)-RELATED"/>
    <property type="match status" value="1"/>
</dbReference>
<feature type="region of interest" description="Disordered" evidence="1">
    <location>
        <begin position="63"/>
        <end position="93"/>
    </location>
</feature>
<accession>A0A1E3QG74</accession>
<dbReference type="EMBL" id="KV454290">
    <property type="protein sequence ID" value="ODQ75987.1"/>
    <property type="molecule type" value="Genomic_DNA"/>
</dbReference>
<evidence type="ECO:0000313" key="2">
    <source>
        <dbReference type="EMBL" id="ODQ75987.1"/>
    </source>
</evidence>
<protein>
    <submittedName>
        <fullName evidence="2">Uncharacterized protein</fullName>
    </submittedName>
</protein>
<evidence type="ECO:0000256" key="1">
    <source>
        <dbReference type="SAM" id="MobiDB-lite"/>
    </source>
</evidence>
<dbReference type="STRING" id="675824.A0A1E3QG74"/>
<reference evidence="2 3" key="1">
    <citation type="journal article" date="2016" name="Proc. Natl. Acad. Sci. U.S.A.">
        <title>Comparative genomics of biotechnologically important yeasts.</title>
        <authorList>
            <person name="Riley R."/>
            <person name="Haridas S."/>
            <person name="Wolfe K.H."/>
            <person name="Lopes M.R."/>
            <person name="Hittinger C.T."/>
            <person name="Goeker M."/>
            <person name="Salamov A.A."/>
            <person name="Wisecaver J.H."/>
            <person name="Long T.M."/>
            <person name="Calvey C.H."/>
            <person name="Aerts A.L."/>
            <person name="Barry K.W."/>
            <person name="Choi C."/>
            <person name="Clum A."/>
            <person name="Coughlan A.Y."/>
            <person name="Deshpande S."/>
            <person name="Douglass A.P."/>
            <person name="Hanson S.J."/>
            <person name="Klenk H.-P."/>
            <person name="LaButti K.M."/>
            <person name="Lapidus A."/>
            <person name="Lindquist E.A."/>
            <person name="Lipzen A.M."/>
            <person name="Meier-Kolthoff J.P."/>
            <person name="Ohm R.A."/>
            <person name="Otillar R.P."/>
            <person name="Pangilinan J.L."/>
            <person name="Peng Y."/>
            <person name="Rokas A."/>
            <person name="Rosa C.A."/>
            <person name="Scheuner C."/>
            <person name="Sibirny A.A."/>
            <person name="Slot J.C."/>
            <person name="Stielow J.B."/>
            <person name="Sun H."/>
            <person name="Kurtzman C.P."/>
            <person name="Blackwell M."/>
            <person name="Grigoriev I.V."/>
            <person name="Jeffries T.W."/>
        </authorList>
    </citation>
    <scope>NUCLEOTIDE SEQUENCE [LARGE SCALE GENOMIC DNA]</scope>
    <source>
        <strain evidence="2 3">NRRL Y-11557</strain>
    </source>
</reference>
<dbReference type="PANTHER" id="PTHR42070">
    <property type="entry name" value="FILAMENT ASSOCIATED PROTEIN, PUTATIVE (AFU_ORTHOLOGUE AFUA_8G06630)-RELATED"/>
    <property type="match status" value="1"/>
</dbReference>
<feature type="compositionally biased region" description="Basic and acidic residues" evidence="1">
    <location>
        <begin position="72"/>
        <end position="91"/>
    </location>
</feature>
<organism evidence="2 3">
    <name type="scientific">Lipomyces starkeyi NRRL Y-11557</name>
    <dbReference type="NCBI Taxonomy" id="675824"/>
    <lineage>
        <taxon>Eukaryota</taxon>
        <taxon>Fungi</taxon>
        <taxon>Dikarya</taxon>
        <taxon>Ascomycota</taxon>
        <taxon>Saccharomycotina</taxon>
        <taxon>Lipomycetes</taxon>
        <taxon>Lipomycetales</taxon>
        <taxon>Lipomycetaceae</taxon>
        <taxon>Lipomyces</taxon>
    </lineage>
</organism>
<sequence>MHYVDELQKQWQRCDQIRIERNVHIQEIARKIAAENQHLIAMLLSHGVTQSCISEHLRSGHDRPCLSPPIIDHTESSSRLDLPDTQPRQDDPYDNIIVSANIKDDKASEAKNSVARDVSRGQISAPESRHANMVPPMPAERTSSCVRAAAIIANMSLKINAEQASAELGCSVGMDCAVDNLKVFDIMDQSLSGTDHY</sequence>
<dbReference type="Proteomes" id="UP000094385">
    <property type="component" value="Unassembled WGS sequence"/>
</dbReference>
<keyword evidence="3" id="KW-1185">Reference proteome</keyword>
<proteinExistence type="predicted"/>
<dbReference type="AlphaFoldDB" id="A0A1E3QG74"/>
<dbReference type="OrthoDB" id="4505928at2759"/>
<name>A0A1E3QG74_LIPST</name>
<gene>
    <name evidence="2" type="ORF">LIPSTDRAFT_68683</name>
</gene>
<evidence type="ECO:0000313" key="3">
    <source>
        <dbReference type="Proteomes" id="UP000094385"/>
    </source>
</evidence>